<protein>
    <recommendedName>
        <fullName evidence="1">DUF4440 domain-containing protein</fullName>
    </recommendedName>
</protein>
<dbReference type="EMBL" id="AP024849">
    <property type="protein sequence ID" value="BCZ46266.1"/>
    <property type="molecule type" value="Genomic_DNA"/>
</dbReference>
<name>A0ABM7TBB7_9CLOT</name>
<dbReference type="InterPro" id="IPR027843">
    <property type="entry name" value="DUF4440"/>
</dbReference>
<dbReference type="Proteomes" id="UP000824633">
    <property type="component" value="Chromosome"/>
</dbReference>
<accession>A0ABM7TBB7</accession>
<feature type="domain" description="DUF4440" evidence="1">
    <location>
        <begin position="8"/>
        <end position="113"/>
    </location>
</feature>
<evidence type="ECO:0000259" key="1">
    <source>
        <dbReference type="Pfam" id="PF14534"/>
    </source>
</evidence>
<dbReference type="Gene3D" id="3.10.450.50">
    <property type="match status" value="1"/>
</dbReference>
<evidence type="ECO:0000313" key="3">
    <source>
        <dbReference type="Proteomes" id="UP000824633"/>
    </source>
</evidence>
<sequence length="124" mass="14587">MKLLEKHILELEQELFKPEIRKSAEKISEILSEDFIEICSSGSMYYYNKGDVFDSDVDSSEIKWEVKEFEIKQLSTDCILATYKLIKHSELSESMKYSLRSSIWKLLNGTWKMIFHQGTLTSEF</sequence>
<dbReference type="SUPFAM" id="SSF54427">
    <property type="entry name" value="NTF2-like"/>
    <property type="match status" value="1"/>
</dbReference>
<dbReference type="RefSeq" id="WP_224037768.1">
    <property type="nucleotide sequence ID" value="NZ_AP024849.1"/>
</dbReference>
<proteinExistence type="predicted"/>
<evidence type="ECO:0000313" key="2">
    <source>
        <dbReference type="EMBL" id="BCZ46266.1"/>
    </source>
</evidence>
<dbReference type="InterPro" id="IPR032710">
    <property type="entry name" value="NTF2-like_dom_sf"/>
</dbReference>
<organism evidence="2 3">
    <name type="scientific">Clostridium gelidum</name>
    <dbReference type="NCBI Taxonomy" id="704125"/>
    <lineage>
        <taxon>Bacteria</taxon>
        <taxon>Bacillati</taxon>
        <taxon>Bacillota</taxon>
        <taxon>Clostridia</taxon>
        <taxon>Eubacteriales</taxon>
        <taxon>Clostridiaceae</taxon>
        <taxon>Clostridium</taxon>
    </lineage>
</organism>
<dbReference type="Pfam" id="PF14534">
    <property type="entry name" value="DUF4440"/>
    <property type="match status" value="1"/>
</dbReference>
<reference evidence="3" key="1">
    <citation type="submission" date="2021-07" db="EMBL/GenBank/DDBJ databases">
        <title>Complete genome sequencing of a Clostridium isolate.</title>
        <authorList>
            <person name="Ueki A."/>
            <person name="Tonouchi A."/>
        </authorList>
    </citation>
    <scope>NUCLEOTIDE SEQUENCE [LARGE SCALE GENOMIC DNA]</scope>
    <source>
        <strain evidence="3">C5S11</strain>
    </source>
</reference>
<gene>
    <name evidence="2" type="ORF">psyc5s11_23330</name>
</gene>
<keyword evidence="3" id="KW-1185">Reference proteome</keyword>